<evidence type="ECO:0000313" key="1">
    <source>
        <dbReference type="EMBL" id="KAG7178156.1"/>
    </source>
</evidence>
<organism evidence="1 2">
    <name type="scientific">Homarus americanus</name>
    <name type="common">American lobster</name>
    <dbReference type="NCBI Taxonomy" id="6706"/>
    <lineage>
        <taxon>Eukaryota</taxon>
        <taxon>Metazoa</taxon>
        <taxon>Ecdysozoa</taxon>
        <taxon>Arthropoda</taxon>
        <taxon>Crustacea</taxon>
        <taxon>Multicrustacea</taxon>
        <taxon>Malacostraca</taxon>
        <taxon>Eumalacostraca</taxon>
        <taxon>Eucarida</taxon>
        <taxon>Decapoda</taxon>
        <taxon>Pleocyemata</taxon>
        <taxon>Astacidea</taxon>
        <taxon>Nephropoidea</taxon>
        <taxon>Nephropidae</taxon>
        <taxon>Homarus</taxon>
    </lineage>
</organism>
<evidence type="ECO:0000313" key="2">
    <source>
        <dbReference type="Proteomes" id="UP000747542"/>
    </source>
</evidence>
<dbReference type="EMBL" id="JAHLQT010000697">
    <property type="protein sequence ID" value="KAG7178156.1"/>
    <property type="molecule type" value="Genomic_DNA"/>
</dbReference>
<comment type="caution">
    <text evidence="1">The sequence shown here is derived from an EMBL/GenBank/DDBJ whole genome shotgun (WGS) entry which is preliminary data.</text>
</comment>
<reference evidence="1" key="1">
    <citation type="journal article" date="2021" name="Sci. Adv.">
        <title>The American lobster genome reveals insights on longevity, neural, and immune adaptations.</title>
        <authorList>
            <person name="Polinski J.M."/>
            <person name="Zimin A.V."/>
            <person name="Clark K.F."/>
            <person name="Kohn A.B."/>
            <person name="Sadowski N."/>
            <person name="Timp W."/>
            <person name="Ptitsyn A."/>
            <person name="Khanna P."/>
            <person name="Romanova D.Y."/>
            <person name="Williams P."/>
            <person name="Greenwood S.J."/>
            <person name="Moroz L.L."/>
            <person name="Walt D.R."/>
            <person name="Bodnar A.G."/>
        </authorList>
    </citation>
    <scope>NUCLEOTIDE SEQUENCE</scope>
    <source>
        <strain evidence="1">GMGI-L3</strain>
    </source>
</reference>
<name>A0A8J5TM04_HOMAM</name>
<keyword evidence="2" id="KW-1185">Reference proteome</keyword>
<dbReference type="Proteomes" id="UP000747542">
    <property type="component" value="Unassembled WGS sequence"/>
</dbReference>
<sequence>MQQQQQTAEEAARADCASLQALTEQVLQLHGETATIANTVPNITLDDPNTGTPDASCIPRQDCPMLQYLACFPRMLPYGNLSLA</sequence>
<gene>
    <name evidence="1" type="ORF">Hamer_G003940</name>
</gene>
<proteinExistence type="predicted"/>
<dbReference type="AlphaFoldDB" id="A0A8J5TM04"/>
<accession>A0A8J5TM04</accession>
<protein>
    <submittedName>
        <fullName evidence="1">Uncharacterized protein</fullName>
    </submittedName>
</protein>